<feature type="signal peptide" evidence="1">
    <location>
        <begin position="1"/>
        <end position="21"/>
    </location>
</feature>
<feature type="domain" description="Phytase-like" evidence="2">
    <location>
        <begin position="77"/>
        <end position="332"/>
    </location>
</feature>
<organism evidence="3 4">
    <name type="scientific">Tardiphaga alba</name>
    <dbReference type="NCBI Taxonomy" id="340268"/>
    <lineage>
        <taxon>Bacteria</taxon>
        <taxon>Pseudomonadati</taxon>
        <taxon>Pseudomonadota</taxon>
        <taxon>Alphaproteobacteria</taxon>
        <taxon>Hyphomicrobiales</taxon>
        <taxon>Nitrobacteraceae</taxon>
        <taxon>Tardiphaga</taxon>
    </lineage>
</organism>
<evidence type="ECO:0000313" key="4">
    <source>
        <dbReference type="Proteomes" id="UP000682843"/>
    </source>
</evidence>
<protein>
    <submittedName>
        <fullName evidence="3">Twin-arginine translocation pathway signal</fullName>
    </submittedName>
</protein>
<dbReference type="InterPro" id="IPR027372">
    <property type="entry name" value="Phytase-like_dom"/>
</dbReference>
<dbReference type="EMBL" id="CP036498">
    <property type="protein sequence ID" value="QUS42586.1"/>
    <property type="molecule type" value="Genomic_DNA"/>
</dbReference>
<feature type="chain" id="PRO_5047349110" evidence="1">
    <location>
        <begin position="22"/>
        <end position="347"/>
    </location>
</feature>
<evidence type="ECO:0000256" key="1">
    <source>
        <dbReference type="SAM" id="SignalP"/>
    </source>
</evidence>
<dbReference type="RefSeq" id="WP_211913835.1">
    <property type="nucleotide sequence ID" value="NZ_CP036498.1"/>
</dbReference>
<gene>
    <name evidence="3" type="ORF">RPMA_25760</name>
</gene>
<evidence type="ECO:0000259" key="2">
    <source>
        <dbReference type="Pfam" id="PF13449"/>
    </source>
</evidence>
<sequence>MLTRRSILASLAATAAIPALARAQSVPVPAPASAKAAEKITIDARPVPAFDTRDPQQTRFGSLQYRSGLVLTSKFRDFGGISALRLDDKGERFVALSDKGMWFTGKIAYVGAGMAGIVDAEAAPILGADGKPLEARGWFDSESLALEGGVAYVGFERVHQIVKFDFGRDGVFARGEPIPQPVGMRKLPDNKSLESLVLVSKEKFKSTPLAGMLLAISERGLDSAGNIQCWIIGGKAPATFSIRRTLKYDISDAALLPSGDLLLLERKFSLFGDTGIRIRRVPLASVAPNAVVDGPNILEADLGHEIDNFEGIDVHTADNGDTVLTLISDNNFSMLQRTLLMQFTLLE</sequence>
<evidence type="ECO:0000313" key="3">
    <source>
        <dbReference type="EMBL" id="QUS42586.1"/>
    </source>
</evidence>
<reference evidence="3 4" key="1">
    <citation type="submission" date="2019-02" db="EMBL/GenBank/DDBJ databases">
        <title>Emended description of the genus Rhodopseudomonas and description of Rhodopseudomonas albus sp. nov., a non-phototrophic, heavy-metal-tolerant bacterium isolated from garden soil.</title>
        <authorList>
            <person name="Bao Z."/>
            <person name="Cao W.W."/>
            <person name="Sato Y."/>
            <person name="Nishizawa T."/>
            <person name="Zhao J."/>
            <person name="Guo Y."/>
            <person name="Ohta H."/>
        </authorList>
    </citation>
    <scope>NUCLEOTIDE SEQUENCE [LARGE SCALE GENOMIC DNA]</scope>
    <source>
        <strain evidence="3 4">SK50-23</strain>
    </source>
</reference>
<dbReference type="PROSITE" id="PS51318">
    <property type="entry name" value="TAT"/>
    <property type="match status" value="1"/>
</dbReference>
<dbReference type="InterPro" id="IPR014567">
    <property type="entry name" value="UCP031900"/>
</dbReference>
<dbReference type="InterPro" id="IPR006311">
    <property type="entry name" value="TAT_signal"/>
</dbReference>
<accession>A0ABX8AFP7</accession>
<proteinExistence type="predicted"/>
<dbReference type="Proteomes" id="UP000682843">
    <property type="component" value="Chromosome"/>
</dbReference>
<keyword evidence="1" id="KW-0732">Signal</keyword>
<dbReference type="PIRSF" id="PIRSF031900">
    <property type="entry name" value="UCP031900"/>
    <property type="match status" value="1"/>
</dbReference>
<keyword evidence="4" id="KW-1185">Reference proteome</keyword>
<name>A0ABX8AFP7_9BRAD</name>
<dbReference type="Pfam" id="PF13449">
    <property type="entry name" value="Phytase-like"/>
    <property type="match status" value="1"/>
</dbReference>